<keyword evidence="3" id="KW-0547">Nucleotide-binding</keyword>
<evidence type="ECO:0000259" key="1">
    <source>
        <dbReference type="Pfam" id="PF13086"/>
    </source>
</evidence>
<evidence type="ECO:0000313" key="3">
    <source>
        <dbReference type="EMBL" id="ETO13866.1"/>
    </source>
</evidence>
<organism evidence="3 4">
    <name type="scientific">Reticulomyxa filosa</name>
    <dbReference type="NCBI Taxonomy" id="46433"/>
    <lineage>
        <taxon>Eukaryota</taxon>
        <taxon>Sar</taxon>
        <taxon>Rhizaria</taxon>
        <taxon>Retaria</taxon>
        <taxon>Foraminifera</taxon>
        <taxon>Monothalamids</taxon>
        <taxon>Reticulomyxidae</taxon>
        <taxon>Reticulomyxa</taxon>
    </lineage>
</organism>
<keyword evidence="3" id="KW-0378">Hydrolase</keyword>
<dbReference type="InterPro" id="IPR041677">
    <property type="entry name" value="DNA2/NAM7_AAA_11"/>
</dbReference>
<evidence type="ECO:0000259" key="2">
    <source>
        <dbReference type="Pfam" id="PF13087"/>
    </source>
</evidence>
<dbReference type="OMA" id="WALNDIR"/>
<keyword evidence="3" id="KW-0067">ATP-binding</keyword>
<feature type="domain" description="DNA2/NAM7 helicase helicase" evidence="1">
    <location>
        <begin position="17"/>
        <end position="148"/>
    </location>
</feature>
<dbReference type="CDD" id="cd18808">
    <property type="entry name" value="SF1_C_Upf1"/>
    <property type="match status" value="1"/>
</dbReference>
<proteinExistence type="predicted"/>
<dbReference type="Pfam" id="PF13086">
    <property type="entry name" value="AAA_11"/>
    <property type="match status" value="2"/>
</dbReference>
<dbReference type="Pfam" id="PF13087">
    <property type="entry name" value="AAA_12"/>
    <property type="match status" value="1"/>
</dbReference>
<dbReference type="InterPro" id="IPR041679">
    <property type="entry name" value="DNA2/NAM7-like_C"/>
</dbReference>
<dbReference type="GO" id="GO:0004386">
    <property type="term" value="F:helicase activity"/>
    <property type="evidence" value="ECO:0007669"/>
    <property type="project" value="UniProtKB-KW"/>
</dbReference>
<feature type="domain" description="DNA2/NAM7 helicase helicase" evidence="1">
    <location>
        <begin position="161"/>
        <end position="244"/>
    </location>
</feature>
<gene>
    <name evidence="3" type="ORF">RFI_23502</name>
</gene>
<dbReference type="EMBL" id="ASPP01020346">
    <property type="protein sequence ID" value="ETO13866.1"/>
    <property type="molecule type" value="Genomic_DNA"/>
</dbReference>
<accession>X6MJR9</accession>
<keyword evidence="4" id="KW-1185">Reference proteome</keyword>
<evidence type="ECO:0000313" key="4">
    <source>
        <dbReference type="Proteomes" id="UP000023152"/>
    </source>
</evidence>
<dbReference type="InterPro" id="IPR047187">
    <property type="entry name" value="SF1_C_Upf1"/>
</dbReference>
<dbReference type="OrthoDB" id="2285229at2759"/>
<feature type="domain" description="DNA2/NAM7 helicase-like C-terminal" evidence="2">
    <location>
        <begin position="293"/>
        <end position="500"/>
    </location>
</feature>
<sequence>KKINCNDLVTKVCKENKLNEEQSSAIDRCLKFPITMIHGPPGTGKTKTGAAIFQVAFFVCLGVVKFEKKKKNKKTTGDNTSNYTLMNKIFACAHTHHACDQLLEYLDKLQLPQDIFEITRVGPVHKLNRNILRYSLDYKMSKEWEKTKMGRGQKKPDAMWKKEFTAKILTKSSVIVGTCYAATHLLGHEFDVIIMDEVTQIYEPLSLLAINLLGTLDKKNSSGLGQKHLILIGDPMQLQPIVKSSKHKMENSYFSLFENLVYSGITNVDVNNEHYSKKKEIKYKAHFALSLPNYVLLKTQYRMRPCLSAFSNAIFYSSLLKNDPSVIDDDNPKYQQIASILNQLETNFSLVNNHKYEVMKFDSILLISCNQSEMESNEMHGIDSTRTSKYNICETQVIADHILPLVFNSGVQNDDIGIITPYRAQVRALKIAIEHSTQNDWVHVGTVDSFQGKEKDLIILSLVISENGLNLFSTNFIDHSRRMNVSLTRAKYGLIVVSNRDTLTSCTLWKQWLAQYNFLKR</sequence>
<comment type="caution">
    <text evidence="3">The sequence shown here is derived from an EMBL/GenBank/DDBJ whole genome shotgun (WGS) entry which is preliminary data.</text>
</comment>
<dbReference type="Gene3D" id="3.40.50.300">
    <property type="entry name" value="P-loop containing nucleotide triphosphate hydrolases"/>
    <property type="match status" value="2"/>
</dbReference>
<dbReference type="PANTHER" id="PTHR10887:SF495">
    <property type="entry name" value="HELICASE SENATAXIN ISOFORM X1-RELATED"/>
    <property type="match status" value="1"/>
</dbReference>
<protein>
    <submittedName>
        <fullName evidence="3">DNA2/NAM7 helicase family transcriptional regulator</fullName>
    </submittedName>
</protein>
<dbReference type="PANTHER" id="PTHR10887">
    <property type="entry name" value="DNA2/NAM7 HELICASE FAMILY"/>
    <property type="match status" value="1"/>
</dbReference>
<keyword evidence="3" id="KW-0347">Helicase</keyword>
<dbReference type="SUPFAM" id="SSF52540">
    <property type="entry name" value="P-loop containing nucleoside triphosphate hydrolases"/>
    <property type="match status" value="1"/>
</dbReference>
<feature type="non-terminal residue" evidence="3">
    <location>
        <position position="1"/>
    </location>
</feature>
<name>X6MJR9_RETFI</name>
<dbReference type="AlphaFoldDB" id="X6MJR9"/>
<dbReference type="Proteomes" id="UP000023152">
    <property type="component" value="Unassembled WGS sequence"/>
</dbReference>
<dbReference type="InterPro" id="IPR027417">
    <property type="entry name" value="P-loop_NTPase"/>
</dbReference>
<reference evidence="3 4" key="1">
    <citation type="journal article" date="2013" name="Curr. Biol.">
        <title>The Genome of the Foraminiferan Reticulomyxa filosa.</title>
        <authorList>
            <person name="Glockner G."/>
            <person name="Hulsmann N."/>
            <person name="Schleicher M."/>
            <person name="Noegel A.A."/>
            <person name="Eichinger L."/>
            <person name="Gallinger C."/>
            <person name="Pawlowski J."/>
            <person name="Sierra R."/>
            <person name="Euteneuer U."/>
            <person name="Pillet L."/>
            <person name="Moustafa A."/>
            <person name="Platzer M."/>
            <person name="Groth M."/>
            <person name="Szafranski K."/>
            <person name="Schliwa M."/>
        </authorList>
    </citation>
    <scope>NUCLEOTIDE SEQUENCE [LARGE SCALE GENOMIC DNA]</scope>
</reference>
<dbReference type="InterPro" id="IPR045055">
    <property type="entry name" value="DNA2/NAM7-like"/>
</dbReference>